<dbReference type="InterPro" id="IPR011042">
    <property type="entry name" value="6-blade_b-propeller_TolB-like"/>
</dbReference>
<feature type="domain" description="SMP-30/Gluconolactonase/LRE-like region" evidence="2">
    <location>
        <begin position="17"/>
        <end position="252"/>
    </location>
</feature>
<organism evidence="3 4">
    <name type="scientific">Lentzea cavernae</name>
    <dbReference type="NCBI Taxonomy" id="2020703"/>
    <lineage>
        <taxon>Bacteria</taxon>
        <taxon>Bacillati</taxon>
        <taxon>Actinomycetota</taxon>
        <taxon>Actinomycetes</taxon>
        <taxon>Pseudonocardiales</taxon>
        <taxon>Pseudonocardiaceae</taxon>
        <taxon>Lentzea</taxon>
    </lineage>
</organism>
<comment type="similarity">
    <text evidence="1">Belongs to the SMP-30/CGR1 family.</text>
</comment>
<gene>
    <name evidence="3" type="ORF">GCM10017774_29060</name>
</gene>
<dbReference type="Gene3D" id="2.120.10.30">
    <property type="entry name" value="TolB, C-terminal domain"/>
    <property type="match status" value="1"/>
</dbReference>
<keyword evidence="4" id="KW-1185">Reference proteome</keyword>
<dbReference type="InterPro" id="IPR013658">
    <property type="entry name" value="SGL"/>
</dbReference>
<protein>
    <submittedName>
        <fullName evidence="3">Gluconolactonase</fullName>
    </submittedName>
</protein>
<dbReference type="EMBL" id="BNAR01000004">
    <property type="protein sequence ID" value="GHH38702.1"/>
    <property type="molecule type" value="Genomic_DNA"/>
</dbReference>
<sequence>MRTYQAQVCLDERAGHAEGPVWDDVRGELLWVDVYAGLVRRARWSAGRLVPVRTYALGQPVGAVVPCTDPDDGWVVASELGFALLGVEGEVRVLAEPERGRGTRMNDGAADPRGRFWAGSMAHDRTPGAGSLYRLDGTKAVRVLADVTISNGLAWRNADEFYYVDTPTQQVDLVDREGCREPAFPIDPSLGAPDGMSIDAEGALWVAMWGGSAVVRFSPRGEVLARVEVPATQVSSCCFGGPGLTTLFVTTSQEGFGARQSADEPEAGKLFAVETDVAGLPADRYRPEGVSS</sequence>
<dbReference type="InterPro" id="IPR005511">
    <property type="entry name" value="SMP-30"/>
</dbReference>
<dbReference type="PANTHER" id="PTHR10907">
    <property type="entry name" value="REGUCALCIN"/>
    <property type="match status" value="1"/>
</dbReference>
<name>A0ABQ3MBT6_9PSEU</name>
<dbReference type="PANTHER" id="PTHR10907:SF47">
    <property type="entry name" value="REGUCALCIN"/>
    <property type="match status" value="1"/>
</dbReference>
<proteinExistence type="inferred from homology"/>
<evidence type="ECO:0000313" key="3">
    <source>
        <dbReference type="EMBL" id="GHH38702.1"/>
    </source>
</evidence>
<evidence type="ECO:0000313" key="4">
    <source>
        <dbReference type="Proteomes" id="UP000605568"/>
    </source>
</evidence>
<dbReference type="Pfam" id="PF08450">
    <property type="entry name" value="SGL"/>
    <property type="match status" value="1"/>
</dbReference>
<dbReference type="SUPFAM" id="SSF63829">
    <property type="entry name" value="Calcium-dependent phosphotriesterase"/>
    <property type="match status" value="1"/>
</dbReference>
<evidence type="ECO:0000259" key="2">
    <source>
        <dbReference type="Pfam" id="PF08450"/>
    </source>
</evidence>
<dbReference type="PRINTS" id="PR01790">
    <property type="entry name" value="SMP30FAMILY"/>
</dbReference>
<reference evidence="4" key="1">
    <citation type="journal article" date="2019" name="Int. J. Syst. Evol. Microbiol.">
        <title>The Global Catalogue of Microorganisms (GCM) 10K type strain sequencing project: providing services to taxonomists for standard genome sequencing and annotation.</title>
        <authorList>
            <consortium name="The Broad Institute Genomics Platform"/>
            <consortium name="The Broad Institute Genome Sequencing Center for Infectious Disease"/>
            <person name="Wu L."/>
            <person name="Ma J."/>
        </authorList>
    </citation>
    <scope>NUCLEOTIDE SEQUENCE [LARGE SCALE GENOMIC DNA]</scope>
    <source>
        <strain evidence="4">CGMCC 4.7367</strain>
    </source>
</reference>
<dbReference type="RefSeq" id="WP_191298444.1">
    <property type="nucleotide sequence ID" value="NZ_BNAR01000004.1"/>
</dbReference>
<comment type="caution">
    <text evidence="3">The sequence shown here is derived from an EMBL/GenBank/DDBJ whole genome shotgun (WGS) entry which is preliminary data.</text>
</comment>
<dbReference type="Proteomes" id="UP000605568">
    <property type="component" value="Unassembled WGS sequence"/>
</dbReference>
<accession>A0ABQ3MBT6</accession>
<evidence type="ECO:0000256" key="1">
    <source>
        <dbReference type="ARBA" id="ARBA00008853"/>
    </source>
</evidence>